<dbReference type="AlphaFoldDB" id="A0AA39AA31"/>
<evidence type="ECO:0000256" key="6">
    <source>
        <dbReference type="SAM" id="MobiDB-lite"/>
    </source>
</evidence>
<gene>
    <name evidence="8" type="ORF">PVL29_004361</name>
</gene>
<dbReference type="Proteomes" id="UP001168098">
    <property type="component" value="Unassembled WGS sequence"/>
</dbReference>
<evidence type="ECO:0000259" key="7">
    <source>
        <dbReference type="Pfam" id="PF06886"/>
    </source>
</evidence>
<dbReference type="InterPro" id="IPR044833">
    <property type="entry name" value="WDL5/6"/>
</dbReference>
<evidence type="ECO:0000313" key="8">
    <source>
        <dbReference type="EMBL" id="KAJ9702584.1"/>
    </source>
</evidence>
<dbReference type="InterPro" id="IPR027329">
    <property type="entry name" value="TPX2_C"/>
</dbReference>
<organism evidence="8 9">
    <name type="scientific">Vitis rotundifolia</name>
    <name type="common">Muscadine grape</name>
    <dbReference type="NCBI Taxonomy" id="103349"/>
    <lineage>
        <taxon>Eukaryota</taxon>
        <taxon>Viridiplantae</taxon>
        <taxon>Streptophyta</taxon>
        <taxon>Embryophyta</taxon>
        <taxon>Tracheophyta</taxon>
        <taxon>Spermatophyta</taxon>
        <taxon>Magnoliopsida</taxon>
        <taxon>eudicotyledons</taxon>
        <taxon>Gunneridae</taxon>
        <taxon>Pentapetalae</taxon>
        <taxon>rosids</taxon>
        <taxon>Vitales</taxon>
        <taxon>Vitaceae</taxon>
        <taxon>Viteae</taxon>
        <taxon>Vitis</taxon>
    </lineage>
</organism>
<protein>
    <recommendedName>
        <fullName evidence="7">TPX2 C-terminal domain-containing protein</fullName>
    </recommendedName>
</protein>
<feature type="compositionally biased region" description="Basic residues" evidence="6">
    <location>
        <begin position="389"/>
        <end position="398"/>
    </location>
</feature>
<feature type="compositionally biased region" description="Polar residues" evidence="6">
    <location>
        <begin position="237"/>
        <end position="247"/>
    </location>
</feature>
<accession>A0AA39AA31</accession>
<dbReference type="GO" id="GO:0008017">
    <property type="term" value="F:microtubule binding"/>
    <property type="evidence" value="ECO:0007669"/>
    <property type="project" value="InterPro"/>
</dbReference>
<feature type="compositionally biased region" description="Polar residues" evidence="6">
    <location>
        <begin position="377"/>
        <end position="387"/>
    </location>
</feature>
<feature type="compositionally biased region" description="Basic and acidic residues" evidence="6">
    <location>
        <begin position="190"/>
        <end position="199"/>
    </location>
</feature>
<keyword evidence="4" id="KW-0493">Microtubule</keyword>
<name>A0AA39AA31_VITRO</name>
<comment type="caution">
    <text evidence="8">The sequence shown here is derived from an EMBL/GenBank/DDBJ whole genome shotgun (WGS) entry which is preliminary data.</text>
</comment>
<feature type="compositionally biased region" description="Low complexity" evidence="6">
    <location>
        <begin position="354"/>
        <end position="365"/>
    </location>
</feature>
<evidence type="ECO:0000256" key="1">
    <source>
        <dbReference type="ARBA" id="ARBA00004245"/>
    </source>
</evidence>
<comment type="similarity">
    <text evidence="2">Belongs to the TPX2 family.</text>
</comment>
<feature type="region of interest" description="Disordered" evidence="6">
    <location>
        <begin position="121"/>
        <end position="257"/>
    </location>
</feature>
<evidence type="ECO:0000313" key="9">
    <source>
        <dbReference type="Proteomes" id="UP001168098"/>
    </source>
</evidence>
<feature type="region of interest" description="Disordered" evidence="6">
    <location>
        <begin position="313"/>
        <end position="460"/>
    </location>
</feature>
<feature type="compositionally biased region" description="Basic residues" evidence="6">
    <location>
        <begin position="344"/>
        <end position="353"/>
    </location>
</feature>
<sequence length="460" mass="50490">MSEINIFDVFEFHCSVHRRNKKTTTLLFVMDVDDLLPVHGLEEGHQNGIHEQLSAAGGEGVVPEKVNGNLDLSTESAGMNGNAENVGMWDDNGTINASTGEVGEGSYIRARVNGLTISEDLGVEDADPSKHSKPQKGQGKSGKEKPSSPKHAGTTWVKKKDGKDEIVTSASTNGSLASLSRPKQTLKSRSFSDKQDHPSKQSKNSEAASSTSNMMQPEGRAEKTRLKPVKLGVPTVSDVNTKSPSPTEDTKPRRVGALPSYNFSFRCDERAEKRREFYTKLEEKTHAKEIERTNLQAKSKETQEAEIKMLRKSLTFKATPMPSFYQEPPPPKVELKKIPTTRAKSPKLGRKKSSPAPESEGSSSHRSGRLSLDEKVSQNNPAKGISTSHPKKPLRKSLPKLPSERTNLSKSTNEAAFLSQQQEPVQVPDPSKSQPDADDKSEVEEQAQQTTFQEPSALER</sequence>
<feature type="compositionally biased region" description="Polar residues" evidence="6">
    <location>
        <begin position="201"/>
        <end position="215"/>
    </location>
</feature>
<feature type="compositionally biased region" description="Polar residues" evidence="6">
    <location>
        <begin position="168"/>
        <end position="189"/>
    </location>
</feature>
<dbReference type="PANTHER" id="PTHR31358:SF29">
    <property type="entry name" value="PROTEIN WVD2-LIKE 5-RELATED"/>
    <property type="match status" value="1"/>
</dbReference>
<evidence type="ECO:0000256" key="3">
    <source>
        <dbReference type="ARBA" id="ARBA00022490"/>
    </source>
</evidence>
<dbReference type="PANTHER" id="PTHR31358">
    <property type="entry name" value="PROTEIN WVD2-LIKE 4"/>
    <property type="match status" value="1"/>
</dbReference>
<dbReference type="EMBL" id="JARBHA010000004">
    <property type="protein sequence ID" value="KAJ9702584.1"/>
    <property type="molecule type" value="Genomic_DNA"/>
</dbReference>
<dbReference type="Pfam" id="PF06886">
    <property type="entry name" value="TPX2"/>
    <property type="match status" value="1"/>
</dbReference>
<feature type="domain" description="TPX2 C-terminal" evidence="7">
    <location>
        <begin position="263"/>
        <end position="338"/>
    </location>
</feature>
<proteinExistence type="inferred from homology"/>
<keyword evidence="9" id="KW-1185">Reference proteome</keyword>
<keyword evidence="3" id="KW-0963">Cytoplasm</keyword>
<keyword evidence="5" id="KW-0206">Cytoskeleton</keyword>
<dbReference type="GO" id="GO:0005874">
    <property type="term" value="C:microtubule"/>
    <property type="evidence" value="ECO:0007669"/>
    <property type="project" value="UniProtKB-KW"/>
</dbReference>
<evidence type="ECO:0000256" key="4">
    <source>
        <dbReference type="ARBA" id="ARBA00022701"/>
    </source>
</evidence>
<reference evidence="8 9" key="1">
    <citation type="journal article" date="2023" name="BMC Biotechnol.">
        <title>Vitis rotundifolia cv Carlos genome sequencing.</title>
        <authorList>
            <person name="Huff M."/>
            <person name="Hulse-Kemp A."/>
            <person name="Scheffler B."/>
            <person name="Youngblood R."/>
            <person name="Simpson S."/>
            <person name="Babiker E."/>
            <person name="Staton M."/>
        </authorList>
    </citation>
    <scope>NUCLEOTIDE SEQUENCE [LARGE SCALE GENOMIC DNA]</scope>
    <source>
        <tissue evidence="8">Leaf</tissue>
    </source>
</reference>
<evidence type="ECO:0000256" key="5">
    <source>
        <dbReference type="ARBA" id="ARBA00023212"/>
    </source>
</evidence>
<comment type="subcellular location">
    <subcellularLocation>
        <location evidence="1">Cytoplasm</location>
        <location evidence="1">Cytoskeleton</location>
    </subcellularLocation>
</comment>
<feature type="compositionally biased region" description="Polar residues" evidence="6">
    <location>
        <begin position="404"/>
        <end position="424"/>
    </location>
</feature>
<evidence type="ECO:0000256" key="2">
    <source>
        <dbReference type="ARBA" id="ARBA00005885"/>
    </source>
</evidence>